<evidence type="ECO:0000256" key="5">
    <source>
        <dbReference type="ARBA" id="ARBA00022741"/>
    </source>
</evidence>
<keyword evidence="7" id="KW-0067">ATP-binding</keyword>
<dbReference type="SUPFAM" id="SSF52540">
    <property type="entry name" value="P-loop containing nucleoside triphosphate hydrolases"/>
    <property type="match status" value="1"/>
</dbReference>
<protein>
    <recommendedName>
        <fullName evidence="3">non-specific protein-tyrosine kinase</fullName>
        <ecNumber evidence="3">2.7.10.2</ecNumber>
    </recommendedName>
</protein>
<keyword evidence="11" id="KW-0812">Transmembrane</keyword>
<organism evidence="14 15">
    <name type="scientific">Cecembia lonarensis (strain CCUG 58316 / KCTC 22772 / LW9)</name>
    <dbReference type="NCBI Taxonomy" id="1225176"/>
    <lineage>
        <taxon>Bacteria</taxon>
        <taxon>Pseudomonadati</taxon>
        <taxon>Bacteroidota</taxon>
        <taxon>Cytophagia</taxon>
        <taxon>Cytophagales</taxon>
        <taxon>Cyclobacteriaceae</taxon>
        <taxon>Cecembia</taxon>
    </lineage>
</organism>
<keyword evidence="11" id="KW-0472">Membrane</keyword>
<evidence type="ECO:0000256" key="9">
    <source>
        <dbReference type="ARBA" id="ARBA00051245"/>
    </source>
</evidence>
<dbReference type="EMBL" id="AMGM01000110">
    <property type="protein sequence ID" value="EKB47590.1"/>
    <property type="molecule type" value="Genomic_DNA"/>
</dbReference>
<evidence type="ECO:0000256" key="6">
    <source>
        <dbReference type="ARBA" id="ARBA00022777"/>
    </source>
</evidence>
<dbReference type="InterPro" id="IPR005702">
    <property type="entry name" value="Wzc-like_C"/>
</dbReference>
<accession>K1KTR2</accession>
<evidence type="ECO:0000259" key="13">
    <source>
        <dbReference type="Pfam" id="PF13807"/>
    </source>
</evidence>
<evidence type="ECO:0000256" key="10">
    <source>
        <dbReference type="SAM" id="Coils"/>
    </source>
</evidence>
<keyword evidence="15" id="KW-1185">Reference proteome</keyword>
<evidence type="ECO:0000259" key="12">
    <source>
        <dbReference type="Pfam" id="PF13614"/>
    </source>
</evidence>
<dbReference type="PANTHER" id="PTHR32309">
    <property type="entry name" value="TYROSINE-PROTEIN KINASE"/>
    <property type="match status" value="1"/>
</dbReference>
<dbReference type="AlphaFoldDB" id="K1KTR2"/>
<dbReference type="OrthoDB" id="9794577at2"/>
<keyword evidence="11" id="KW-1133">Transmembrane helix</keyword>
<sequence length="805" mass="91679">MNPNTPNHIPQQPIQEEDDLYQVKDIVRRYLRHWYWVALSLFVCLAIAFMVNRWTPPVYLATAQFLVKEQESGINLFEQRLFANPELQLTNQMIILRSRPIAELALQRLDFEVEYHFQGIFSKVERYPTAPILVEVDWKHPQIVGGEIEVNWDNGQNFSLAFPEETYQLTQVGSETNRRIDPPTLDQNTFAFGKWVETPFMRFKVSLTSSESQGKINVKIRDKNSLINQYARSIQVRSLDKNSTILELAIETNLPAKGRDYLNALMEAYLDNELAQKNLTASNTMSFIDAQLIDLADSLNYIENRLETFRSANRIYDISAEGSAVFSRLADLDRELAQEKLKREYYRNLQNYLVKEDYNEIIVPSGLGIDDPILNNLIRNLLELQNQKASLMTTQKEASPAVREVNRKLQDLNNSIRELLINVDENAAFLISDLQRRISQIDLEFSRLPAKEQNLLRIQREFSFSENIYSFLAQKRAEAAITKASNTPANKIIEYALASNTPITPKPTRNYALALSLGLLIPLLFVLAKVYLSEKVKDIKELEKKAQVPILASVAFRKLYDELVVFADKNSGITEAFRSLRANMNFVLPKDKSSVILVTSNTSGEGKTFCSMNLASVYSLAGKKTIIIGTDLRKPKIAKEFALTNDKGLSNYLSGQQSEWKTLVKGTDYDNLDVLLSGPIPPNPSELIGNGKMPILIEALKKEYDIIILDTPPIGMVSETLEMFPLADAVFFVVRYDYTLKSGIDHINQLKANQKLQNAYIIFNAVDEKEMQYNYGYGYGYGYGGYYGEEEKVGVLGRLRKRLKG</sequence>
<comment type="caution">
    <text evidence="14">The sequence shown here is derived from an EMBL/GenBank/DDBJ whole genome shotgun (WGS) entry which is preliminary data.</text>
</comment>
<dbReference type="InterPro" id="IPR050445">
    <property type="entry name" value="Bact_polysacc_biosynth/exp"/>
</dbReference>
<dbReference type="Pfam" id="PF13807">
    <property type="entry name" value="GNVR"/>
    <property type="match status" value="1"/>
</dbReference>
<dbReference type="Gene3D" id="3.40.50.300">
    <property type="entry name" value="P-loop containing nucleotide triphosphate hydrolases"/>
    <property type="match status" value="1"/>
</dbReference>
<dbReference type="FunFam" id="3.40.50.300:FF:000527">
    <property type="entry name" value="Tyrosine-protein kinase etk"/>
    <property type="match status" value="1"/>
</dbReference>
<evidence type="ECO:0000313" key="15">
    <source>
        <dbReference type="Proteomes" id="UP000004478"/>
    </source>
</evidence>
<evidence type="ECO:0000256" key="4">
    <source>
        <dbReference type="ARBA" id="ARBA00022679"/>
    </source>
</evidence>
<evidence type="ECO:0000256" key="7">
    <source>
        <dbReference type="ARBA" id="ARBA00022840"/>
    </source>
</evidence>
<dbReference type="CDD" id="cd05387">
    <property type="entry name" value="BY-kinase"/>
    <property type="match status" value="1"/>
</dbReference>
<feature type="coiled-coil region" evidence="10">
    <location>
        <begin position="374"/>
        <end position="422"/>
    </location>
</feature>
<gene>
    <name evidence="14" type="primary">ptk_3</name>
    <name evidence="14" type="ORF">B879_03813</name>
</gene>
<dbReference type="GO" id="GO:0005524">
    <property type="term" value="F:ATP binding"/>
    <property type="evidence" value="ECO:0007669"/>
    <property type="project" value="UniProtKB-KW"/>
</dbReference>
<proteinExistence type="inferred from homology"/>
<dbReference type="GO" id="GO:0042802">
    <property type="term" value="F:identical protein binding"/>
    <property type="evidence" value="ECO:0007669"/>
    <property type="project" value="UniProtKB-ARBA"/>
</dbReference>
<keyword evidence="10" id="KW-0175">Coiled coil</keyword>
<feature type="domain" description="Tyrosine-protein kinase G-rich" evidence="13">
    <location>
        <begin position="452"/>
        <end position="529"/>
    </location>
</feature>
<dbReference type="NCBIfam" id="TIGR01007">
    <property type="entry name" value="eps_fam"/>
    <property type="match status" value="1"/>
</dbReference>
<dbReference type="EC" id="2.7.10.2" evidence="3"/>
<dbReference type="Proteomes" id="UP000004478">
    <property type="component" value="Unassembled WGS sequence"/>
</dbReference>
<dbReference type="GO" id="GO:0004715">
    <property type="term" value="F:non-membrane spanning protein tyrosine kinase activity"/>
    <property type="evidence" value="ECO:0007669"/>
    <property type="project" value="UniProtKB-EC"/>
</dbReference>
<name>K1KTR2_CECL9</name>
<comment type="similarity">
    <text evidence="1">Belongs to the CpsD/CapB family.</text>
</comment>
<keyword evidence="6 14" id="KW-0418">Kinase</keyword>
<feature type="transmembrane region" description="Helical" evidence="11">
    <location>
        <begin position="34"/>
        <end position="54"/>
    </location>
</feature>
<evidence type="ECO:0000256" key="1">
    <source>
        <dbReference type="ARBA" id="ARBA00007316"/>
    </source>
</evidence>
<dbReference type="GO" id="GO:0005886">
    <property type="term" value="C:plasma membrane"/>
    <property type="evidence" value="ECO:0007669"/>
    <property type="project" value="TreeGrafter"/>
</dbReference>
<dbReference type="Pfam" id="PF13614">
    <property type="entry name" value="AAA_31"/>
    <property type="match status" value="1"/>
</dbReference>
<dbReference type="PANTHER" id="PTHR32309:SF13">
    <property type="entry name" value="FERRIC ENTEROBACTIN TRANSPORT PROTEIN FEPE"/>
    <property type="match status" value="1"/>
</dbReference>
<evidence type="ECO:0000256" key="11">
    <source>
        <dbReference type="SAM" id="Phobius"/>
    </source>
</evidence>
<evidence type="ECO:0000256" key="8">
    <source>
        <dbReference type="ARBA" id="ARBA00023137"/>
    </source>
</evidence>
<keyword evidence="4 14" id="KW-0808">Transferase</keyword>
<dbReference type="InterPro" id="IPR025669">
    <property type="entry name" value="AAA_dom"/>
</dbReference>
<comment type="similarity">
    <text evidence="2">Belongs to the etk/wzc family.</text>
</comment>
<dbReference type="RefSeq" id="WP_009186834.1">
    <property type="nucleotide sequence ID" value="NZ_AMGM01000110.1"/>
</dbReference>
<feature type="domain" description="AAA" evidence="12">
    <location>
        <begin position="595"/>
        <end position="749"/>
    </location>
</feature>
<keyword evidence="8" id="KW-0829">Tyrosine-protein kinase</keyword>
<dbReference type="PATRIC" id="fig|1225176.3.peg.4064"/>
<comment type="catalytic activity">
    <reaction evidence="9">
        <text>L-tyrosyl-[protein] + ATP = O-phospho-L-tyrosyl-[protein] + ADP + H(+)</text>
        <dbReference type="Rhea" id="RHEA:10596"/>
        <dbReference type="Rhea" id="RHEA-COMP:10136"/>
        <dbReference type="Rhea" id="RHEA-COMP:20101"/>
        <dbReference type="ChEBI" id="CHEBI:15378"/>
        <dbReference type="ChEBI" id="CHEBI:30616"/>
        <dbReference type="ChEBI" id="CHEBI:46858"/>
        <dbReference type="ChEBI" id="CHEBI:61978"/>
        <dbReference type="ChEBI" id="CHEBI:456216"/>
        <dbReference type="EC" id="2.7.10.2"/>
    </reaction>
</comment>
<evidence type="ECO:0000256" key="3">
    <source>
        <dbReference type="ARBA" id="ARBA00011903"/>
    </source>
</evidence>
<dbReference type="InterPro" id="IPR027417">
    <property type="entry name" value="P-loop_NTPase"/>
</dbReference>
<keyword evidence="5" id="KW-0547">Nucleotide-binding</keyword>
<dbReference type="InterPro" id="IPR032807">
    <property type="entry name" value="GNVR"/>
</dbReference>
<reference evidence="14 15" key="1">
    <citation type="journal article" date="2012" name="J. Bacteriol.">
        <title>Draft Genome Sequence of Cecembia lonarensis Strain LW9T, Isolated from Lonar Lake, a Haloalkaline Lake in India.</title>
        <authorList>
            <person name="Shivaji S."/>
            <person name="Ara S."/>
            <person name="Singh A."/>
            <person name="Pinnaka A.K."/>
        </authorList>
    </citation>
    <scope>NUCLEOTIDE SEQUENCE [LARGE SCALE GENOMIC DNA]</scope>
    <source>
        <strain evidence="14 15">LW9</strain>
    </source>
</reference>
<evidence type="ECO:0000256" key="2">
    <source>
        <dbReference type="ARBA" id="ARBA00008883"/>
    </source>
</evidence>
<evidence type="ECO:0000313" key="14">
    <source>
        <dbReference type="EMBL" id="EKB47590.1"/>
    </source>
</evidence>